<evidence type="ECO:0000256" key="3">
    <source>
        <dbReference type="ARBA" id="ARBA00022692"/>
    </source>
</evidence>
<feature type="transmembrane region" description="Helical" evidence="10">
    <location>
        <begin position="418"/>
        <end position="441"/>
    </location>
</feature>
<reference evidence="13" key="1">
    <citation type="submission" date="2022-11" db="UniProtKB">
        <authorList>
            <consortium name="WormBaseParasite"/>
        </authorList>
    </citation>
    <scope>IDENTIFICATION</scope>
</reference>
<keyword evidence="5 10" id="KW-1133">Transmembrane helix</keyword>
<evidence type="ECO:0000256" key="2">
    <source>
        <dbReference type="ARBA" id="ARBA00022448"/>
    </source>
</evidence>
<dbReference type="SUPFAM" id="SSF48403">
    <property type="entry name" value="Ankyrin repeat"/>
    <property type="match status" value="1"/>
</dbReference>
<evidence type="ECO:0000256" key="4">
    <source>
        <dbReference type="ARBA" id="ARBA00022737"/>
    </source>
</evidence>
<dbReference type="GO" id="GO:0070679">
    <property type="term" value="F:inositol 1,4,5 trisphosphate binding"/>
    <property type="evidence" value="ECO:0007669"/>
    <property type="project" value="TreeGrafter"/>
</dbReference>
<dbReference type="NCBIfam" id="TIGR00870">
    <property type="entry name" value="trp"/>
    <property type="match status" value="1"/>
</dbReference>
<evidence type="ECO:0000256" key="10">
    <source>
        <dbReference type="SAM" id="Phobius"/>
    </source>
</evidence>
<dbReference type="Gene3D" id="1.25.40.20">
    <property type="entry name" value="Ankyrin repeat-containing domain"/>
    <property type="match status" value="1"/>
</dbReference>
<dbReference type="GO" id="GO:0051480">
    <property type="term" value="P:regulation of cytosolic calcium ion concentration"/>
    <property type="evidence" value="ECO:0007669"/>
    <property type="project" value="TreeGrafter"/>
</dbReference>
<keyword evidence="3 10" id="KW-0812">Transmembrane</keyword>
<proteinExistence type="predicted"/>
<feature type="transmembrane region" description="Helical" evidence="10">
    <location>
        <begin position="335"/>
        <end position="354"/>
    </location>
</feature>
<organism evidence="12 13">
    <name type="scientific">Romanomermis culicivorax</name>
    <name type="common">Nematode worm</name>
    <dbReference type="NCBI Taxonomy" id="13658"/>
    <lineage>
        <taxon>Eukaryota</taxon>
        <taxon>Metazoa</taxon>
        <taxon>Ecdysozoa</taxon>
        <taxon>Nematoda</taxon>
        <taxon>Enoplea</taxon>
        <taxon>Dorylaimia</taxon>
        <taxon>Mermithida</taxon>
        <taxon>Mermithoidea</taxon>
        <taxon>Mermithidae</taxon>
        <taxon>Romanomermis</taxon>
    </lineage>
</organism>
<keyword evidence="4" id="KW-0677">Repeat</keyword>
<dbReference type="InterPro" id="IPR002153">
    <property type="entry name" value="TRPC_channel"/>
</dbReference>
<feature type="transmembrane region" description="Helical" evidence="10">
    <location>
        <begin position="545"/>
        <end position="564"/>
    </location>
</feature>
<dbReference type="WBParaSite" id="nRc.2.0.1.t19552-RA">
    <property type="protein sequence ID" value="nRc.2.0.1.t19552-RA"/>
    <property type="gene ID" value="nRc.2.0.1.g19552"/>
</dbReference>
<evidence type="ECO:0000256" key="8">
    <source>
        <dbReference type="ARBA" id="ARBA00023136"/>
    </source>
</evidence>
<dbReference type="PRINTS" id="PR01097">
    <property type="entry name" value="TRNSRECEPTRP"/>
</dbReference>
<evidence type="ECO:0000256" key="7">
    <source>
        <dbReference type="ARBA" id="ARBA00023065"/>
    </source>
</evidence>
<dbReference type="AlphaFoldDB" id="A0A915J1H8"/>
<dbReference type="Gene3D" id="1.10.287.70">
    <property type="match status" value="1"/>
</dbReference>
<feature type="transmembrane region" description="Helical" evidence="10">
    <location>
        <begin position="257"/>
        <end position="280"/>
    </location>
</feature>
<keyword evidence="2" id="KW-0813">Transport</keyword>
<keyword evidence="8 10" id="KW-0472">Membrane</keyword>
<evidence type="ECO:0000313" key="13">
    <source>
        <dbReference type="WBParaSite" id="nRc.2.0.1.t19552-RA"/>
    </source>
</evidence>
<feature type="domain" description="Transient receptor ion channel" evidence="11">
    <location>
        <begin position="104"/>
        <end position="166"/>
    </location>
</feature>
<keyword evidence="12" id="KW-1185">Reference proteome</keyword>
<feature type="transmembrane region" description="Helical" evidence="10">
    <location>
        <begin position="375"/>
        <end position="398"/>
    </location>
</feature>
<dbReference type="Pfam" id="PF00520">
    <property type="entry name" value="Ion_trans"/>
    <property type="match status" value="1"/>
</dbReference>
<dbReference type="PANTHER" id="PTHR10117">
    <property type="entry name" value="TRANSIENT RECEPTOR POTENTIAL CHANNEL"/>
    <property type="match status" value="1"/>
</dbReference>
<accession>A0A915J1H8</accession>
<dbReference type="Pfam" id="PF08344">
    <property type="entry name" value="TRP_2"/>
    <property type="match status" value="1"/>
</dbReference>
<dbReference type="InterPro" id="IPR036770">
    <property type="entry name" value="Ankyrin_rpt-contain_sf"/>
</dbReference>
<feature type="transmembrane region" description="Helical" evidence="10">
    <location>
        <begin position="296"/>
        <end position="315"/>
    </location>
</feature>
<dbReference type="GO" id="GO:0005886">
    <property type="term" value="C:plasma membrane"/>
    <property type="evidence" value="ECO:0007669"/>
    <property type="project" value="TreeGrafter"/>
</dbReference>
<keyword evidence="6" id="KW-0040">ANK repeat</keyword>
<evidence type="ECO:0000256" key="9">
    <source>
        <dbReference type="ARBA" id="ARBA00023303"/>
    </source>
</evidence>
<sequence>DNENVEIIELLLSHEDIKIGNALLHGIREGVYKMVEMLIDHPSITSDMLGDGWRGSLDHNDAENFEYSADISPVMLAAHLDQFEILQLLLSRGARIYKPHVAACPCDQCKEDRSSDSLQHSLKRIYTFRALASPAWISLTSNDPILTAFRLSWELQRLSRSECEFKDIYLHLSEQCKSYAVDLLSQCRSTEEVIAIMNRGNSADENQELYTPRLSLDRLKLAIKYEQKQFVSHPHCQQLLTSIWFQGFPGRRESSSMINILVTTLLIFAWPFIALIYIIYPRSKIGQMVRSPYMKFLYYSTSFSCFLLLLTLATVEDYRSNMEDDVSDNRTMNRGPPPSFVEVLIIFWVFGMLWSEMKQLWDEGFNKYLHQWWNLLDFIMIALYLCTFSLRTIAYLRFHTKYVNLANLPRQDWWSGEPMLIAESLFAIANVFSFARIIYLFQTSPYLGPLQISLGCMLIDIGKFFVIFFLILTSFAIGLVQLYWYYGKSVHCPVDASINCKKEAFSSISNSYTTLLWSLFSITKPEDTDVVEKHYFTQLAGRGMYIAYHVTSIIVLLNMLIAMMSHSFQNINDHADLEWKFHRTKLWLSYFDEGSSLPAPFNLVVSPKWMVYFTKGAVNFVKCLLFRQPLPKASRRATIKVRGFEKKQLEKGRLLY</sequence>
<evidence type="ECO:0000259" key="11">
    <source>
        <dbReference type="SMART" id="SM01420"/>
    </source>
</evidence>
<dbReference type="GO" id="GO:0007338">
    <property type="term" value="P:single fertilization"/>
    <property type="evidence" value="ECO:0007669"/>
    <property type="project" value="TreeGrafter"/>
</dbReference>
<dbReference type="OMA" id="THADMEW"/>
<dbReference type="FunFam" id="1.10.287.70:FF:000266">
    <property type="entry name" value="Transient receptor potential cation channel subfamily c member 1"/>
    <property type="match status" value="1"/>
</dbReference>
<dbReference type="GO" id="GO:0034703">
    <property type="term" value="C:cation channel complex"/>
    <property type="evidence" value="ECO:0007669"/>
    <property type="project" value="TreeGrafter"/>
</dbReference>
<comment type="subcellular location">
    <subcellularLocation>
        <location evidence="1">Membrane</location>
        <topology evidence="1">Multi-pass membrane protein</topology>
    </subcellularLocation>
</comment>
<evidence type="ECO:0000313" key="12">
    <source>
        <dbReference type="Proteomes" id="UP000887565"/>
    </source>
</evidence>
<dbReference type="InterPro" id="IPR013555">
    <property type="entry name" value="TRP_dom"/>
</dbReference>
<feature type="transmembrane region" description="Helical" evidence="10">
    <location>
        <begin position="461"/>
        <end position="486"/>
    </location>
</feature>
<dbReference type="InterPro" id="IPR005821">
    <property type="entry name" value="Ion_trans_dom"/>
</dbReference>
<evidence type="ECO:0000256" key="5">
    <source>
        <dbReference type="ARBA" id="ARBA00022989"/>
    </source>
</evidence>
<dbReference type="GO" id="GO:0015279">
    <property type="term" value="F:store-operated calcium channel activity"/>
    <property type="evidence" value="ECO:0007669"/>
    <property type="project" value="TreeGrafter"/>
</dbReference>
<keyword evidence="7" id="KW-0406">Ion transport</keyword>
<evidence type="ECO:0000256" key="1">
    <source>
        <dbReference type="ARBA" id="ARBA00004141"/>
    </source>
</evidence>
<protein>
    <submittedName>
        <fullName evidence="13">Transient receptor ion channel domain-containing protein</fullName>
    </submittedName>
</protein>
<evidence type="ECO:0000256" key="6">
    <source>
        <dbReference type="ARBA" id="ARBA00023043"/>
    </source>
</evidence>
<keyword evidence="9" id="KW-0407">Ion channel</keyword>
<dbReference type="PANTHER" id="PTHR10117:SF80">
    <property type="entry name" value="TRANSIENT-RECEPTOR-POTENTIAL-LIKE PROTEIN"/>
    <property type="match status" value="1"/>
</dbReference>
<dbReference type="Proteomes" id="UP000887565">
    <property type="component" value="Unplaced"/>
</dbReference>
<name>A0A915J1H8_ROMCU</name>
<dbReference type="SMART" id="SM01420">
    <property type="entry name" value="TRP_2"/>
    <property type="match status" value="1"/>
</dbReference>